<proteinExistence type="predicted"/>
<dbReference type="RefSeq" id="WP_187246215.1">
    <property type="nucleotide sequence ID" value="NZ_BAAAOK010000015.1"/>
</dbReference>
<organism evidence="3 4">
    <name type="scientific">Actinomadura alba</name>
    <dbReference type="NCBI Taxonomy" id="406431"/>
    <lineage>
        <taxon>Bacteria</taxon>
        <taxon>Bacillati</taxon>
        <taxon>Actinomycetota</taxon>
        <taxon>Actinomycetes</taxon>
        <taxon>Streptosporangiales</taxon>
        <taxon>Thermomonosporaceae</taxon>
        <taxon>Actinomadura</taxon>
    </lineage>
</organism>
<dbReference type="Gene3D" id="3.20.20.190">
    <property type="entry name" value="Phosphatidylinositol (PI) phosphodiesterase"/>
    <property type="match status" value="1"/>
</dbReference>
<sequence length="303" mass="33037">MLRQLGPLALATLAPLALCVPVARATSVPTAAAHADHAAHALTWSALQDPSDDDRRVLNIAHRGASDQAPENTLAAFRAARERGANVIELDVQETKDHKLVVVHDTTLGRTTNAEKIFPGKSPWRVRDLTLAQIRKLDAGSWHGSEYKDQRVPTLASTLREMQGSGLDMLLEVKSPSLYPGIGERVAGELRKHPDWLNQDRVIVQSFDWPFVRDFHNRLPSVPTGLLGTPSRASLSDAATYADYINPPQANATPGYVESVHKHGMRVLPWTVNDASTMRRLLKNGADGIITNRPGTLQSVNGG</sequence>
<dbReference type="SUPFAM" id="SSF51695">
    <property type="entry name" value="PLC-like phosphodiesterases"/>
    <property type="match status" value="1"/>
</dbReference>
<protein>
    <submittedName>
        <fullName evidence="3">Glycerophosphodiester phosphodiesterase</fullName>
    </submittedName>
</protein>
<accession>A0ABR7LWF3</accession>
<comment type="caution">
    <text evidence="3">The sequence shown here is derived from an EMBL/GenBank/DDBJ whole genome shotgun (WGS) entry which is preliminary data.</text>
</comment>
<dbReference type="InterPro" id="IPR017946">
    <property type="entry name" value="PLC-like_Pdiesterase_TIM-brl"/>
</dbReference>
<dbReference type="InterPro" id="IPR030395">
    <property type="entry name" value="GP_PDE_dom"/>
</dbReference>
<evidence type="ECO:0000256" key="1">
    <source>
        <dbReference type="SAM" id="SignalP"/>
    </source>
</evidence>
<evidence type="ECO:0000313" key="3">
    <source>
        <dbReference type="EMBL" id="MBC6469172.1"/>
    </source>
</evidence>
<gene>
    <name evidence="3" type="ORF">HKK74_27290</name>
</gene>
<feature type="domain" description="GP-PDE" evidence="2">
    <location>
        <begin position="57"/>
        <end position="301"/>
    </location>
</feature>
<dbReference type="Proteomes" id="UP000805614">
    <property type="component" value="Unassembled WGS sequence"/>
</dbReference>
<dbReference type="PANTHER" id="PTHR46211:SF1">
    <property type="entry name" value="GLYCEROPHOSPHODIESTER PHOSPHODIESTERASE, CYTOPLASMIC"/>
    <property type="match status" value="1"/>
</dbReference>
<name>A0ABR7LWF3_9ACTN</name>
<keyword evidence="4" id="KW-1185">Reference proteome</keyword>
<evidence type="ECO:0000259" key="2">
    <source>
        <dbReference type="PROSITE" id="PS51704"/>
    </source>
</evidence>
<dbReference type="PROSITE" id="PS51704">
    <property type="entry name" value="GP_PDE"/>
    <property type="match status" value="1"/>
</dbReference>
<keyword evidence="1" id="KW-0732">Signal</keyword>
<dbReference type="Pfam" id="PF03009">
    <property type="entry name" value="GDPD"/>
    <property type="match status" value="1"/>
</dbReference>
<reference evidence="3 4" key="1">
    <citation type="submission" date="2020-06" db="EMBL/GenBank/DDBJ databases">
        <title>Actinomadura xiongansis sp. nov., isolated from soil of Baiyangdian.</title>
        <authorList>
            <person name="Zhang X."/>
        </authorList>
    </citation>
    <scope>NUCLEOTIDE SEQUENCE [LARGE SCALE GENOMIC DNA]</scope>
    <source>
        <strain evidence="3 4">HBUM206468</strain>
    </source>
</reference>
<evidence type="ECO:0000313" key="4">
    <source>
        <dbReference type="Proteomes" id="UP000805614"/>
    </source>
</evidence>
<feature type="chain" id="PRO_5046462076" evidence="1">
    <location>
        <begin position="26"/>
        <end position="303"/>
    </location>
</feature>
<dbReference type="PANTHER" id="PTHR46211">
    <property type="entry name" value="GLYCEROPHOSPHORYL DIESTER PHOSPHODIESTERASE"/>
    <property type="match status" value="1"/>
</dbReference>
<dbReference type="EMBL" id="JABVEC010000024">
    <property type="protein sequence ID" value="MBC6469172.1"/>
    <property type="molecule type" value="Genomic_DNA"/>
</dbReference>
<feature type="signal peptide" evidence="1">
    <location>
        <begin position="1"/>
        <end position="25"/>
    </location>
</feature>